<dbReference type="CDD" id="cd00075">
    <property type="entry name" value="HATPase"/>
    <property type="match status" value="1"/>
</dbReference>
<dbReference type="PANTHER" id="PTHR43547:SF2">
    <property type="entry name" value="HYBRID SIGNAL TRANSDUCTION HISTIDINE KINASE C"/>
    <property type="match status" value="1"/>
</dbReference>
<keyword evidence="8" id="KW-0812">Transmembrane</keyword>
<evidence type="ECO:0000313" key="10">
    <source>
        <dbReference type="EMBL" id="MFC4553975.1"/>
    </source>
</evidence>
<feature type="transmembrane region" description="Helical" evidence="8">
    <location>
        <begin position="156"/>
        <end position="175"/>
    </location>
</feature>
<evidence type="ECO:0000256" key="3">
    <source>
        <dbReference type="ARBA" id="ARBA00012438"/>
    </source>
</evidence>
<evidence type="ECO:0000259" key="9">
    <source>
        <dbReference type="PROSITE" id="PS50109"/>
    </source>
</evidence>
<dbReference type="SMART" id="SM00388">
    <property type="entry name" value="HisKA"/>
    <property type="match status" value="1"/>
</dbReference>
<dbReference type="InterPro" id="IPR004358">
    <property type="entry name" value="Sig_transdc_His_kin-like_C"/>
</dbReference>
<keyword evidence="8" id="KW-0472">Membrane</keyword>
<feature type="transmembrane region" description="Helical" evidence="8">
    <location>
        <begin position="118"/>
        <end position="144"/>
    </location>
</feature>
<dbReference type="InterPro" id="IPR036097">
    <property type="entry name" value="HisK_dim/P_sf"/>
</dbReference>
<dbReference type="GO" id="GO:0016301">
    <property type="term" value="F:kinase activity"/>
    <property type="evidence" value="ECO:0007669"/>
    <property type="project" value="UniProtKB-KW"/>
</dbReference>
<accession>A0ABV9D5G6</accession>
<dbReference type="PRINTS" id="PR00344">
    <property type="entry name" value="BCTRLSENSOR"/>
</dbReference>
<keyword evidence="11" id="KW-1185">Reference proteome</keyword>
<evidence type="ECO:0000256" key="6">
    <source>
        <dbReference type="ARBA" id="ARBA00023012"/>
    </source>
</evidence>
<dbReference type="InterPro" id="IPR003661">
    <property type="entry name" value="HisK_dim/P_dom"/>
</dbReference>
<dbReference type="InterPro" id="IPR035965">
    <property type="entry name" value="PAS-like_dom_sf"/>
</dbReference>
<sequence length="557" mass="59091">MSLPAVAAAPPPTDEAPLGKGWSSSTDHRHVLGRQLPFTLVVMVVAVLLVVMAADSIELPMVFSGLLVVVAATGAAIVVPWEQLPRWWSGIVPIADISAAAVLYAGGVPASVTLVLPVLWLSTTFGVVGAVTSVSASTVALWTALLLDPTLDGSTLGRLFVVPAVLAAASVYIVLSERRAAARSYLLHRQGGLVERTLADARHQHRVLEGILNTIDVGVVAISPDGYITILNRAHAAATQGKLKIGDHVTRHAGLAGFRADRTTPLGHAGSPLVRAWRGETVSRELTWWAEDDGRWTAYRISVGQLTDDADRPAGAVIVYQDLTAEMAAVSEREDFISAVSHELRTPLTSILGYLELVIDDPEVPGEARGNLEVVERNAQRLQRLIGDLLTAGQTRRGELSIVRSTTDLADVVRDAVVSVWPRADAAGITVTARVGTGFPVAGDRARLAQVVDNLLSNAVKYSRPSGTVDVALRRDGAAIHLLVTDDGIGIAPVDQPRLFGRFFRAEAVRNGPVQGTGLGLHISRQIVEAHGGTLALESELGQGTRVRMTLPAEEDA</sequence>
<feature type="transmembrane region" description="Helical" evidence="8">
    <location>
        <begin position="36"/>
        <end position="54"/>
    </location>
</feature>
<dbReference type="Gene3D" id="3.30.565.10">
    <property type="entry name" value="Histidine kinase-like ATPase, C-terminal domain"/>
    <property type="match status" value="1"/>
</dbReference>
<evidence type="ECO:0000256" key="8">
    <source>
        <dbReference type="SAM" id="Phobius"/>
    </source>
</evidence>
<reference evidence="11" key="1">
    <citation type="journal article" date="2019" name="Int. J. Syst. Evol. Microbiol.">
        <title>The Global Catalogue of Microorganisms (GCM) 10K type strain sequencing project: providing services to taxonomists for standard genome sequencing and annotation.</title>
        <authorList>
            <consortium name="The Broad Institute Genomics Platform"/>
            <consortium name="The Broad Institute Genome Sequencing Center for Infectious Disease"/>
            <person name="Wu L."/>
            <person name="Ma J."/>
        </authorList>
    </citation>
    <scope>NUCLEOTIDE SEQUENCE [LARGE SCALE GENOMIC DNA]</scope>
    <source>
        <strain evidence="11">JCM 3369</strain>
    </source>
</reference>
<dbReference type="SUPFAM" id="SSF55785">
    <property type="entry name" value="PYP-like sensor domain (PAS domain)"/>
    <property type="match status" value="1"/>
</dbReference>
<dbReference type="InterPro" id="IPR036890">
    <property type="entry name" value="HATPase_C_sf"/>
</dbReference>
<comment type="catalytic activity">
    <reaction evidence="1">
        <text>ATP + protein L-histidine = ADP + protein N-phospho-L-histidine.</text>
        <dbReference type="EC" id="2.7.13.3"/>
    </reaction>
</comment>
<dbReference type="SMART" id="SM00387">
    <property type="entry name" value="HATPase_c"/>
    <property type="match status" value="1"/>
</dbReference>
<dbReference type="CDD" id="cd00082">
    <property type="entry name" value="HisKA"/>
    <property type="match status" value="1"/>
</dbReference>
<feature type="region of interest" description="Disordered" evidence="7">
    <location>
        <begin position="1"/>
        <end position="22"/>
    </location>
</feature>
<keyword evidence="8" id="KW-1133">Transmembrane helix</keyword>
<keyword evidence="5 10" id="KW-0418">Kinase</keyword>
<evidence type="ECO:0000256" key="4">
    <source>
        <dbReference type="ARBA" id="ARBA00022553"/>
    </source>
</evidence>
<dbReference type="Pfam" id="PF02518">
    <property type="entry name" value="HATPase_c"/>
    <property type="match status" value="1"/>
</dbReference>
<evidence type="ECO:0000256" key="2">
    <source>
        <dbReference type="ARBA" id="ARBA00004236"/>
    </source>
</evidence>
<keyword evidence="5 10" id="KW-0808">Transferase</keyword>
<dbReference type="EC" id="2.7.13.3" evidence="3"/>
<keyword evidence="4" id="KW-0597">Phosphoprotein</keyword>
<dbReference type="PANTHER" id="PTHR43547">
    <property type="entry name" value="TWO-COMPONENT HISTIDINE KINASE"/>
    <property type="match status" value="1"/>
</dbReference>
<dbReference type="InterPro" id="IPR005467">
    <property type="entry name" value="His_kinase_dom"/>
</dbReference>
<dbReference type="SUPFAM" id="SSF47384">
    <property type="entry name" value="Homodimeric domain of signal transducing histidine kinase"/>
    <property type="match status" value="1"/>
</dbReference>
<dbReference type="InterPro" id="IPR003594">
    <property type="entry name" value="HATPase_dom"/>
</dbReference>
<dbReference type="RefSeq" id="WP_122823193.1">
    <property type="nucleotide sequence ID" value="NZ_CP033325.1"/>
</dbReference>
<keyword evidence="6" id="KW-0902">Two-component regulatory system</keyword>
<evidence type="ECO:0000256" key="7">
    <source>
        <dbReference type="SAM" id="MobiDB-lite"/>
    </source>
</evidence>
<dbReference type="Gene3D" id="3.30.450.20">
    <property type="entry name" value="PAS domain"/>
    <property type="match status" value="1"/>
</dbReference>
<dbReference type="Pfam" id="PF00512">
    <property type="entry name" value="HisKA"/>
    <property type="match status" value="1"/>
</dbReference>
<organism evidence="10 11">
    <name type="scientific">Georgenia faecalis</name>
    <dbReference type="NCBI Taxonomy" id="2483799"/>
    <lineage>
        <taxon>Bacteria</taxon>
        <taxon>Bacillati</taxon>
        <taxon>Actinomycetota</taxon>
        <taxon>Actinomycetes</taxon>
        <taxon>Micrococcales</taxon>
        <taxon>Bogoriellaceae</taxon>
        <taxon>Georgenia</taxon>
    </lineage>
</organism>
<dbReference type="Gene3D" id="1.10.287.130">
    <property type="match status" value="1"/>
</dbReference>
<feature type="domain" description="Histidine kinase" evidence="9">
    <location>
        <begin position="339"/>
        <end position="555"/>
    </location>
</feature>
<dbReference type="PROSITE" id="PS50109">
    <property type="entry name" value="HIS_KIN"/>
    <property type="match status" value="1"/>
</dbReference>
<evidence type="ECO:0000256" key="5">
    <source>
        <dbReference type="ARBA" id="ARBA00022777"/>
    </source>
</evidence>
<comment type="subcellular location">
    <subcellularLocation>
        <location evidence="2">Cell membrane</location>
    </subcellularLocation>
</comment>
<feature type="transmembrane region" description="Helical" evidence="8">
    <location>
        <begin position="61"/>
        <end position="81"/>
    </location>
</feature>
<evidence type="ECO:0000256" key="1">
    <source>
        <dbReference type="ARBA" id="ARBA00000085"/>
    </source>
</evidence>
<dbReference type="EMBL" id="JBHSGF010000001">
    <property type="protein sequence ID" value="MFC4553975.1"/>
    <property type="molecule type" value="Genomic_DNA"/>
</dbReference>
<evidence type="ECO:0000313" key="11">
    <source>
        <dbReference type="Proteomes" id="UP001595955"/>
    </source>
</evidence>
<dbReference type="SUPFAM" id="SSF55874">
    <property type="entry name" value="ATPase domain of HSP90 chaperone/DNA topoisomerase II/histidine kinase"/>
    <property type="match status" value="1"/>
</dbReference>
<dbReference type="Proteomes" id="UP001595955">
    <property type="component" value="Unassembled WGS sequence"/>
</dbReference>
<name>A0ABV9D5G6_9MICO</name>
<protein>
    <recommendedName>
        <fullName evidence="3">histidine kinase</fullName>
        <ecNumber evidence="3">2.7.13.3</ecNumber>
    </recommendedName>
</protein>
<gene>
    <name evidence="10" type="ORF">ACFO3F_01820</name>
</gene>
<comment type="caution">
    <text evidence="10">The sequence shown here is derived from an EMBL/GenBank/DDBJ whole genome shotgun (WGS) entry which is preliminary data.</text>
</comment>
<proteinExistence type="predicted"/>